<dbReference type="OMA" id="YRRSEAK"/>
<evidence type="ECO:0000259" key="8">
    <source>
        <dbReference type="PROSITE" id="PS50014"/>
    </source>
</evidence>
<dbReference type="InterPro" id="IPR009072">
    <property type="entry name" value="Histone-fold"/>
</dbReference>
<sequence>MKYLLEAIDNYSRSHGRGARSAYELKQLVAEARDGVDDKTSSQEFYETLERIVNELRAWTEHSTPFLQRVRKAEAPDYYNVIKKPMDLGTILKKVKGQQYKDKQAFADDLNLIWNNCLLYNSLPTHPLRRSAQLLRQKSNQLLEFISDNTPAANARLVDEDAEGESEDGDEDDTIATRKGLGSRKGADGQAETGAKTLETASASTGTPAEVRDGTPSVSGQDNLLHARNRPRQSLNKRKLGRAELPFEEKPAVVRTPESMSRFQSYYLGSSAVETSQAASSTAMRPTASTSSVTLDTYAVDMKNEAIARVQSITAGPEDVDRFYWEQMAADAFTTSSIPELPFVNSIAPEEISPRKHQKTRSVEPTTGLEAHLDRNLSTLKHVKNLHRQIVTQSIHSSVDQEGLDDSKDDDFMQIDEPAYINDVPRLDILESALTPAIDIAVLRKICAKMLSHAGFDGCAASALDMLMSVIIEYMNNVGRTLRLFCDRYGRALSPLSILGQVMRTNGIASSAALEEYISEDLIKQGGRMLELQKKLEQARNDMLNEPREQCVDDTDMLAGDGEAIAMGQYAAELGEDFFGLKELGLDQELGMSSFKIPKRLFTGEKKPVIMKKEEAEHVNGDAEEDDEPVPFVPLTADAIELQIGLMQPVYRARLRTELKLIDDAASDVRFKPMRPKVPSTGRIPQKRRDQAFPTPAKTAAKLAALNGDASLIEELSD</sequence>
<evidence type="ECO:0000256" key="3">
    <source>
        <dbReference type="ARBA" id="ARBA00023117"/>
    </source>
</evidence>
<organism evidence="9 10">
    <name type="scientific">Mixia osmundae (strain CBS 9802 / IAM 14324 / JCM 22182 / KY 12970)</name>
    <dbReference type="NCBI Taxonomy" id="764103"/>
    <lineage>
        <taxon>Eukaryota</taxon>
        <taxon>Fungi</taxon>
        <taxon>Dikarya</taxon>
        <taxon>Basidiomycota</taxon>
        <taxon>Pucciniomycotina</taxon>
        <taxon>Mixiomycetes</taxon>
        <taxon>Mixiales</taxon>
        <taxon>Mixiaceae</taxon>
        <taxon>Mixia</taxon>
    </lineage>
</organism>
<dbReference type="CDD" id="cd22927">
    <property type="entry name" value="HFD_SPT7"/>
    <property type="match status" value="1"/>
</dbReference>
<dbReference type="RefSeq" id="XP_014564780.1">
    <property type="nucleotide sequence ID" value="XM_014709294.1"/>
</dbReference>
<dbReference type="InterPro" id="IPR036427">
    <property type="entry name" value="Bromodomain-like_sf"/>
</dbReference>
<feature type="region of interest" description="Disordered" evidence="7">
    <location>
        <begin position="673"/>
        <end position="697"/>
    </location>
</feature>
<proteinExistence type="predicted"/>
<feature type="compositionally biased region" description="Acidic residues" evidence="7">
    <location>
        <begin position="160"/>
        <end position="174"/>
    </location>
</feature>
<reference evidence="9 10" key="2">
    <citation type="journal article" date="2012" name="Open Biol.">
        <title>Characteristics of nucleosomes and linker DNA regions on the genome of the basidiomycete Mixia osmundae revealed by mono- and dinucleosome mapping.</title>
        <authorList>
            <person name="Nishida H."/>
            <person name="Kondo S."/>
            <person name="Matsumoto T."/>
            <person name="Suzuki Y."/>
            <person name="Yoshikawa H."/>
            <person name="Taylor T.D."/>
            <person name="Sugiyama J."/>
        </authorList>
    </citation>
    <scope>NUCLEOTIDE SEQUENCE [LARGE SCALE GENOMIC DNA]</scope>
    <source>
        <strain evidence="10">CBS 9802 / IAM 14324 / JCM 22182 / KY 12970</strain>
    </source>
</reference>
<dbReference type="GO" id="GO:0046695">
    <property type="term" value="C:SLIK (SAGA-like) complex"/>
    <property type="evidence" value="ECO:0007669"/>
    <property type="project" value="InterPro"/>
</dbReference>
<dbReference type="OrthoDB" id="21449at2759"/>
<evidence type="ECO:0000256" key="4">
    <source>
        <dbReference type="ARBA" id="ARBA00023163"/>
    </source>
</evidence>
<keyword evidence="5" id="KW-0539">Nucleus</keyword>
<protein>
    <recommendedName>
        <fullName evidence="8">Bromo domain-containing protein</fullName>
    </recommendedName>
</protein>
<dbReference type="InterPro" id="IPR037782">
    <property type="entry name" value="Spt7"/>
</dbReference>
<evidence type="ECO:0000256" key="1">
    <source>
        <dbReference type="ARBA" id="ARBA00004123"/>
    </source>
</evidence>
<gene>
    <name evidence="9" type="primary">Mo01651</name>
    <name evidence="9" type="ORF">E5Q_01651</name>
</gene>
<evidence type="ECO:0000256" key="5">
    <source>
        <dbReference type="ARBA" id="ARBA00023242"/>
    </source>
</evidence>
<feature type="region of interest" description="Disordered" evidence="7">
    <location>
        <begin position="157"/>
        <end position="243"/>
    </location>
</feature>
<dbReference type="InterPro" id="IPR001487">
    <property type="entry name" value="Bromodomain"/>
</dbReference>
<dbReference type="PRINTS" id="PR00503">
    <property type="entry name" value="BROMODOMAIN"/>
</dbReference>
<comment type="subcellular location">
    <subcellularLocation>
        <location evidence="1">Nucleus</location>
    </subcellularLocation>
</comment>
<dbReference type="Pfam" id="PF00439">
    <property type="entry name" value="Bromodomain"/>
    <property type="match status" value="1"/>
</dbReference>
<dbReference type="GO" id="GO:0006325">
    <property type="term" value="P:chromatin organization"/>
    <property type="evidence" value="ECO:0007669"/>
    <property type="project" value="UniProtKB-ARBA"/>
</dbReference>
<dbReference type="InParanoid" id="G7DWP9"/>
<feature type="compositionally biased region" description="Basic residues" evidence="7">
    <location>
        <begin position="227"/>
        <end position="240"/>
    </location>
</feature>
<evidence type="ECO:0000313" key="9">
    <source>
        <dbReference type="EMBL" id="GAA94996.1"/>
    </source>
</evidence>
<dbReference type="Pfam" id="PF07524">
    <property type="entry name" value="Bromo_TP"/>
    <property type="match status" value="1"/>
</dbReference>
<keyword evidence="4" id="KW-0804">Transcription</keyword>
<dbReference type="Proteomes" id="UP000009131">
    <property type="component" value="Unassembled WGS sequence"/>
</dbReference>
<keyword evidence="10" id="KW-1185">Reference proteome</keyword>
<dbReference type="GO" id="GO:0005198">
    <property type="term" value="F:structural molecule activity"/>
    <property type="evidence" value="ECO:0007669"/>
    <property type="project" value="TreeGrafter"/>
</dbReference>
<evidence type="ECO:0000256" key="6">
    <source>
        <dbReference type="PROSITE-ProRule" id="PRU00035"/>
    </source>
</evidence>
<dbReference type="PANTHER" id="PTHR47343">
    <property type="entry name" value="TRANSCRIPTIONAL ACTIVATOR SPT7"/>
    <property type="match status" value="1"/>
</dbReference>
<accession>G7DWP9</accession>
<dbReference type="SMART" id="SM00297">
    <property type="entry name" value="BROMO"/>
    <property type="match status" value="1"/>
</dbReference>
<keyword evidence="3 6" id="KW-0103">Bromodomain</keyword>
<dbReference type="EMBL" id="BABT02000054">
    <property type="protein sequence ID" value="GAA94996.1"/>
    <property type="molecule type" value="Genomic_DNA"/>
</dbReference>
<name>G7DWP9_MIXOS</name>
<dbReference type="Gene3D" id="1.10.20.10">
    <property type="entry name" value="Histone, subunit A"/>
    <property type="match status" value="1"/>
</dbReference>
<dbReference type="PROSITE" id="PS50014">
    <property type="entry name" value="BROMODOMAIN_2"/>
    <property type="match status" value="1"/>
</dbReference>
<dbReference type="GO" id="GO:0006357">
    <property type="term" value="P:regulation of transcription by RNA polymerase II"/>
    <property type="evidence" value="ECO:0007669"/>
    <property type="project" value="TreeGrafter"/>
</dbReference>
<dbReference type="HOGENOM" id="CLU_006198_1_0_1"/>
<dbReference type="AlphaFoldDB" id="G7DWP9"/>
<dbReference type="SUPFAM" id="SSF47370">
    <property type="entry name" value="Bromodomain"/>
    <property type="match status" value="1"/>
</dbReference>
<keyword evidence="2" id="KW-0805">Transcription regulation</keyword>
<dbReference type="GO" id="GO:0000124">
    <property type="term" value="C:SAGA complex"/>
    <property type="evidence" value="ECO:0007669"/>
    <property type="project" value="InterPro"/>
</dbReference>
<dbReference type="GO" id="GO:0046982">
    <property type="term" value="F:protein heterodimerization activity"/>
    <property type="evidence" value="ECO:0007669"/>
    <property type="project" value="InterPro"/>
</dbReference>
<dbReference type="FunCoup" id="G7DWP9">
    <property type="interactions" value="18"/>
</dbReference>
<dbReference type="SMART" id="SM00576">
    <property type="entry name" value="BTP"/>
    <property type="match status" value="1"/>
</dbReference>
<evidence type="ECO:0000256" key="7">
    <source>
        <dbReference type="SAM" id="MobiDB-lite"/>
    </source>
</evidence>
<comment type="caution">
    <text evidence="9">The sequence shown here is derived from an EMBL/GenBank/DDBJ whole genome shotgun (WGS) entry which is preliminary data.</text>
</comment>
<reference evidence="9 10" key="1">
    <citation type="journal article" date="2011" name="J. Gen. Appl. Microbiol.">
        <title>Draft genome sequencing of the enigmatic basidiomycete Mixia osmundae.</title>
        <authorList>
            <person name="Nishida H."/>
            <person name="Nagatsuka Y."/>
            <person name="Sugiyama J."/>
        </authorList>
    </citation>
    <scope>NUCLEOTIDE SEQUENCE [LARGE SCALE GENOMIC DNA]</scope>
    <source>
        <strain evidence="10">CBS 9802 / IAM 14324 / JCM 22182 / KY 12970</strain>
    </source>
</reference>
<dbReference type="PANTHER" id="PTHR47343:SF1">
    <property type="entry name" value="TRANSCRIPTIONAL ACTIVATOR SPT7"/>
    <property type="match status" value="1"/>
</dbReference>
<feature type="domain" description="Bromo" evidence="8">
    <location>
        <begin position="58"/>
        <end position="128"/>
    </location>
</feature>
<evidence type="ECO:0000313" key="10">
    <source>
        <dbReference type="Proteomes" id="UP000009131"/>
    </source>
</evidence>
<dbReference type="Gene3D" id="1.20.920.10">
    <property type="entry name" value="Bromodomain-like"/>
    <property type="match status" value="1"/>
</dbReference>
<dbReference type="STRING" id="764103.G7DWP9"/>
<dbReference type="GO" id="GO:0005634">
    <property type="term" value="C:nucleus"/>
    <property type="evidence" value="ECO:0007669"/>
    <property type="project" value="UniProtKB-SubCell"/>
</dbReference>
<dbReference type="InterPro" id="IPR006565">
    <property type="entry name" value="BTP"/>
</dbReference>
<dbReference type="CDD" id="cd05510">
    <property type="entry name" value="Bromo_SPT7_like"/>
    <property type="match status" value="1"/>
</dbReference>
<dbReference type="eggNOG" id="KOG1472">
    <property type="taxonomic scope" value="Eukaryota"/>
</dbReference>
<evidence type="ECO:0000256" key="2">
    <source>
        <dbReference type="ARBA" id="ARBA00023015"/>
    </source>
</evidence>